<dbReference type="InterPro" id="IPR050345">
    <property type="entry name" value="Aliph_Amidase/BUP"/>
</dbReference>
<dbReference type="CDD" id="cd07197">
    <property type="entry name" value="nitrilase"/>
    <property type="match status" value="1"/>
</dbReference>
<dbReference type="PANTHER" id="PTHR43674">
    <property type="entry name" value="NITRILASE C965.09-RELATED"/>
    <property type="match status" value="1"/>
</dbReference>
<dbReference type="PANTHER" id="PTHR43674:SF2">
    <property type="entry name" value="BETA-UREIDOPROPIONASE"/>
    <property type="match status" value="1"/>
</dbReference>
<proteinExistence type="predicted"/>
<evidence type="ECO:0000313" key="3">
    <source>
        <dbReference type="EMBL" id="MFC4349985.1"/>
    </source>
</evidence>
<dbReference type="PROSITE" id="PS50263">
    <property type="entry name" value="CN_HYDROLASE"/>
    <property type="match status" value="1"/>
</dbReference>
<evidence type="ECO:0000259" key="2">
    <source>
        <dbReference type="PROSITE" id="PS50263"/>
    </source>
</evidence>
<keyword evidence="4" id="KW-1185">Reference proteome</keyword>
<sequence length="258" mass="29136">MKVTVCELDPREGRLHDGLADLAAHIEREESDFLLLPELCFSPWLAAEKTPDASKWMASVEAHEHRISRLAELNVRAVLGTRPIVNAQGSRRNEAYIWSQDTDDAVGVREKYYLPDEDGYWEHHWYDRGLKRFDLARALGMRIGIQICTEMWFFEWARHYAASRAELLCIPRVTPHESTEKWLAGGQAAAVCSGAYCLSSNLWCPPGDKANCGGLGWIIDPEGNVLARTSHESPFATAGIDLDFARNSKDTYPRYVPE</sequence>
<dbReference type="GO" id="GO:0016787">
    <property type="term" value="F:hydrolase activity"/>
    <property type="evidence" value="ECO:0007669"/>
    <property type="project" value="UniProtKB-KW"/>
</dbReference>
<organism evidence="3 4">
    <name type="scientific">Fodinicurvata halophila</name>
    <dbReference type="NCBI Taxonomy" id="1419723"/>
    <lineage>
        <taxon>Bacteria</taxon>
        <taxon>Pseudomonadati</taxon>
        <taxon>Pseudomonadota</taxon>
        <taxon>Alphaproteobacteria</taxon>
        <taxon>Rhodospirillales</taxon>
        <taxon>Rhodovibrionaceae</taxon>
        <taxon>Fodinicurvata</taxon>
    </lineage>
</organism>
<dbReference type="InterPro" id="IPR003010">
    <property type="entry name" value="C-N_Hydrolase"/>
</dbReference>
<dbReference type="RefSeq" id="WP_382419993.1">
    <property type="nucleotide sequence ID" value="NZ_JBHSCW010000001.1"/>
</dbReference>
<gene>
    <name evidence="3" type="ORF">ACFOW6_00360</name>
</gene>
<comment type="caution">
    <text evidence="3">The sequence shown here is derived from an EMBL/GenBank/DDBJ whole genome shotgun (WGS) entry which is preliminary data.</text>
</comment>
<reference evidence="4" key="1">
    <citation type="journal article" date="2019" name="Int. J. Syst. Evol. Microbiol.">
        <title>The Global Catalogue of Microorganisms (GCM) 10K type strain sequencing project: providing services to taxonomists for standard genome sequencing and annotation.</title>
        <authorList>
            <consortium name="The Broad Institute Genomics Platform"/>
            <consortium name="The Broad Institute Genome Sequencing Center for Infectious Disease"/>
            <person name="Wu L."/>
            <person name="Ma J."/>
        </authorList>
    </citation>
    <scope>NUCLEOTIDE SEQUENCE [LARGE SCALE GENOMIC DNA]</scope>
    <source>
        <strain evidence="4">CECT 8472</strain>
    </source>
</reference>
<evidence type="ECO:0000313" key="4">
    <source>
        <dbReference type="Proteomes" id="UP001595799"/>
    </source>
</evidence>
<feature type="domain" description="CN hydrolase" evidence="2">
    <location>
        <begin position="1"/>
        <end position="242"/>
    </location>
</feature>
<dbReference type="Pfam" id="PF00795">
    <property type="entry name" value="CN_hydrolase"/>
    <property type="match status" value="1"/>
</dbReference>
<dbReference type="InterPro" id="IPR036526">
    <property type="entry name" value="C-N_Hydrolase_sf"/>
</dbReference>
<dbReference type="Gene3D" id="3.60.110.10">
    <property type="entry name" value="Carbon-nitrogen hydrolase"/>
    <property type="match status" value="1"/>
</dbReference>
<accession>A0ABV8UFN1</accession>
<dbReference type="SUPFAM" id="SSF56317">
    <property type="entry name" value="Carbon-nitrogen hydrolase"/>
    <property type="match status" value="1"/>
</dbReference>
<evidence type="ECO:0000256" key="1">
    <source>
        <dbReference type="ARBA" id="ARBA00022801"/>
    </source>
</evidence>
<dbReference type="EMBL" id="JBHSCW010000001">
    <property type="protein sequence ID" value="MFC4349985.1"/>
    <property type="molecule type" value="Genomic_DNA"/>
</dbReference>
<keyword evidence="1 3" id="KW-0378">Hydrolase</keyword>
<name>A0ABV8UFN1_9PROT</name>
<dbReference type="Proteomes" id="UP001595799">
    <property type="component" value="Unassembled WGS sequence"/>
</dbReference>
<protein>
    <submittedName>
        <fullName evidence="3">Carbon-nitrogen hydrolase family protein</fullName>
    </submittedName>
</protein>